<reference evidence="17 19" key="3">
    <citation type="journal article" date="2011" name="PLoS Biol.">
        <title>Modernizing reference genome assemblies.</title>
        <authorList>
            <person name="Church D.M."/>
            <person name="Schneider V.A."/>
            <person name="Graves T."/>
            <person name="Auger K."/>
            <person name="Cunningham F."/>
            <person name="Bouk N."/>
            <person name="Chen H.C."/>
            <person name="Agarwala R."/>
            <person name="McLaren W.M."/>
            <person name="Ritchie G.R."/>
            <person name="Albracht D."/>
            <person name="Kremitzki M."/>
            <person name="Rock S."/>
            <person name="Kotkiewicz H."/>
            <person name="Kremitzki C."/>
            <person name="Wollam A."/>
            <person name="Trani L."/>
            <person name="Fulton L."/>
            <person name="Fulton R."/>
            <person name="Matthews L."/>
            <person name="Whitehead S."/>
            <person name="Chow W."/>
            <person name="Torrance J."/>
            <person name="Dunn M."/>
            <person name="Harden G."/>
            <person name="Threadgold G."/>
            <person name="Wood J."/>
            <person name="Collins J."/>
            <person name="Heath P."/>
            <person name="Griffiths G."/>
            <person name="Pelan S."/>
            <person name="Grafham D."/>
            <person name="Eichler E.E."/>
            <person name="Weinstock G."/>
            <person name="Mardis E.R."/>
            <person name="Wilson R.K."/>
            <person name="Howe K."/>
            <person name="Flicek P."/>
            <person name="Hubbard T."/>
        </authorList>
    </citation>
    <scope>NUCLEOTIDE SEQUENCE [LARGE SCALE GENOMIC DNA]</scope>
    <source>
        <strain evidence="17 19">C57BL/6J</strain>
    </source>
</reference>
<evidence type="ECO:0000256" key="13">
    <source>
        <dbReference type="ARBA" id="ARBA00023277"/>
    </source>
</evidence>
<keyword evidence="11" id="KW-0325">Glycoprotein</keyword>
<evidence type="ECO:0000256" key="2">
    <source>
        <dbReference type="ARBA" id="ARBA00004922"/>
    </source>
</evidence>
<dbReference type="EC" id="2.4.1.221" evidence="4"/>
<evidence type="ECO:0000256" key="15">
    <source>
        <dbReference type="ARBA" id="ARBA00047273"/>
    </source>
</evidence>
<keyword evidence="12" id="KW-0294">Fucose metabolism</keyword>
<comment type="similarity">
    <text evidence="3">Belongs to the glycosyltransferase 65 family.</text>
</comment>
<evidence type="ECO:0007829" key="21">
    <source>
        <dbReference type="ProteomicsDB" id="E9Q686"/>
    </source>
</evidence>
<reference evidence="17" key="4">
    <citation type="submission" date="2025-08" db="UniProtKB">
        <authorList>
            <consortium name="Ensembl"/>
        </authorList>
    </citation>
    <scope>IDENTIFICATION</scope>
    <source>
        <strain evidence="17">C57BL/6J</strain>
    </source>
</reference>
<evidence type="ECO:0007829" key="22">
    <source>
        <dbReference type="PubMed" id="21183079"/>
    </source>
</evidence>
<dbReference type="Proteomes" id="UP000000589">
    <property type="component" value="Chromosome 2"/>
</dbReference>
<dbReference type="GeneTree" id="ENSGT00390000015634"/>
<dbReference type="GO" id="GO:0006004">
    <property type="term" value="P:fucose metabolic process"/>
    <property type="evidence" value="ECO:0007669"/>
    <property type="project" value="UniProtKB-KW"/>
</dbReference>
<gene>
    <name evidence="17 18" type="primary">Pofut1</name>
</gene>
<dbReference type="PANTHER" id="PTHR21420:SF3">
    <property type="entry name" value="GDP-FUCOSE PROTEIN O-FUCOSYLTRANSFERASE 1"/>
    <property type="match status" value="1"/>
</dbReference>
<dbReference type="ProteomicsDB" id="363917"/>
<evidence type="ECO:0000256" key="4">
    <source>
        <dbReference type="ARBA" id="ARBA00012196"/>
    </source>
</evidence>
<keyword evidence="8" id="KW-0256">Endoplasmic reticulum</keyword>
<keyword evidence="10" id="KW-1015">Disulfide bond</keyword>
<dbReference type="GO" id="GO:0005783">
    <property type="term" value="C:endoplasmic reticulum"/>
    <property type="evidence" value="ECO:0007669"/>
    <property type="project" value="UniProtKB-SubCell"/>
</dbReference>
<comment type="subcellular location">
    <subcellularLocation>
        <location evidence="1">Endoplasmic reticulum</location>
    </subcellularLocation>
</comment>
<evidence type="ECO:0000256" key="5">
    <source>
        <dbReference type="ARBA" id="ARBA00021745"/>
    </source>
</evidence>
<dbReference type="PeptideAtlas" id="E9Q686"/>
<dbReference type="UniPathway" id="UPA00378"/>
<evidence type="ECO:0000256" key="12">
    <source>
        <dbReference type="ARBA" id="ARBA00023253"/>
    </source>
</evidence>
<dbReference type="InterPro" id="IPR039922">
    <property type="entry name" value="POFUT1"/>
</dbReference>
<dbReference type="GO" id="GO:0046922">
    <property type="term" value="F:peptide-O-fucosyltransferase activity"/>
    <property type="evidence" value="ECO:0007669"/>
    <property type="project" value="UniProtKB-EC"/>
</dbReference>
<evidence type="ECO:0000256" key="1">
    <source>
        <dbReference type="ARBA" id="ARBA00004240"/>
    </source>
</evidence>
<dbReference type="VEuPathDB" id="HostDB:ENSMUSG00000046020"/>
<evidence type="ECO:0000256" key="10">
    <source>
        <dbReference type="ARBA" id="ARBA00023157"/>
    </source>
</evidence>
<evidence type="ECO:0000256" key="14">
    <source>
        <dbReference type="ARBA" id="ARBA00033080"/>
    </source>
</evidence>
<dbReference type="FunFam" id="3.40.50.11350:FF:000004">
    <property type="entry name" value="GDP-fucose protein O-fucosyltransferase 1"/>
    <property type="match status" value="1"/>
</dbReference>
<dbReference type="Gene3D" id="3.40.50.11340">
    <property type="match status" value="1"/>
</dbReference>
<evidence type="ECO:0000256" key="6">
    <source>
        <dbReference type="ARBA" id="ARBA00022676"/>
    </source>
</evidence>
<dbReference type="GO" id="GO:0007219">
    <property type="term" value="P:Notch signaling pathway"/>
    <property type="evidence" value="ECO:0007669"/>
    <property type="project" value="UniProtKB-KW"/>
</dbReference>
<dbReference type="ExpressionAtlas" id="E9Q686">
    <property type="expression patterns" value="baseline and differential"/>
</dbReference>
<keyword evidence="6" id="KW-0328">Glycosyltransferase</keyword>
<dbReference type="Pfam" id="PF10250">
    <property type="entry name" value="O-FucT"/>
    <property type="match status" value="1"/>
</dbReference>
<keyword evidence="7" id="KW-0808">Transferase</keyword>
<evidence type="ECO:0007829" key="20">
    <source>
        <dbReference type="PeptideAtlas" id="E9Q686"/>
    </source>
</evidence>
<name>E9Q686_MOUSE</name>
<comment type="pathway">
    <text evidence="2">Protein modification; protein glycosylation.</text>
</comment>
<dbReference type="UCSC" id="uc008nho.1">
    <property type="organism name" value="mouse"/>
</dbReference>
<evidence type="ECO:0000256" key="8">
    <source>
        <dbReference type="ARBA" id="ARBA00022824"/>
    </source>
</evidence>
<keyword evidence="20 21" id="KW-1267">Proteomics identification</keyword>
<dbReference type="Ensembl" id="ENSMUST00000152390.2">
    <property type="protein sequence ID" value="ENSMUSP00000128139.2"/>
    <property type="gene ID" value="ENSMUSG00000046020.14"/>
</dbReference>
<proteinExistence type="evidence at protein level"/>
<dbReference type="MGI" id="MGI:2153207">
    <property type="gene designation" value="Pofut1"/>
</dbReference>
<sequence>MLYSKFLIVKQAKKVVNSVRLEQYCILCLLSPPRFLISQLRFHNLSSLACYRGLSTGSLGHGAMPSFIPWEWQQGSFCVLSDFPLFHLMPRFPAKEHPVLALPGAPAQFPVLEEHRELQKYMVWSDEMVRTGEALISAHLVRPYVGIHLRIGSDWKNACAMLKDGTAGSHFMASPQCVGYSRSTATPLTMTMCLPDLKEIQRAVTLWVRALNARSVYIATDSESYVSEIQQLFKDKVRVVSLKPEVAQIDLYILGQADHFIGNCVSSFTAFVKRERDLHGRQSSFFGMDRPSQLRDEF</sequence>
<organism evidence="17 19">
    <name type="scientific">Mus musculus</name>
    <name type="common">Mouse</name>
    <dbReference type="NCBI Taxonomy" id="10090"/>
    <lineage>
        <taxon>Eukaryota</taxon>
        <taxon>Metazoa</taxon>
        <taxon>Chordata</taxon>
        <taxon>Craniata</taxon>
        <taxon>Vertebrata</taxon>
        <taxon>Euteleostomi</taxon>
        <taxon>Mammalia</taxon>
        <taxon>Eutheria</taxon>
        <taxon>Euarchontoglires</taxon>
        <taxon>Glires</taxon>
        <taxon>Rodentia</taxon>
        <taxon>Myomorpha</taxon>
        <taxon>Muroidea</taxon>
        <taxon>Muridae</taxon>
        <taxon>Murinae</taxon>
        <taxon>Mus</taxon>
        <taxon>Mus</taxon>
    </lineage>
</organism>
<dbReference type="HOGENOM" id="CLU_936775_0_0_1"/>
<dbReference type="AGR" id="MGI:2153207"/>
<evidence type="ECO:0000313" key="17">
    <source>
        <dbReference type="Ensembl" id="ENSMUSP00000128139.2"/>
    </source>
</evidence>
<dbReference type="Antibodypedia" id="25350">
    <property type="antibodies" value="226 antibodies from 31 providers"/>
</dbReference>
<dbReference type="PANTHER" id="PTHR21420">
    <property type="entry name" value="GDP-FUCOSE PROTEIN O-FUCOSYLTRANSFERASE 1"/>
    <property type="match status" value="1"/>
</dbReference>
<dbReference type="InterPro" id="IPR019378">
    <property type="entry name" value="GDP-Fuc_O-FucTrfase"/>
</dbReference>
<comment type="catalytic activity">
    <reaction evidence="16">
        <text>L-seryl-[protein] + GDP-beta-L-fucose = 3-O-(alpha-L-fucosyl)-L-seryl-[protein] + GDP + H(+)</text>
        <dbReference type="Rhea" id="RHEA:63644"/>
        <dbReference type="Rhea" id="RHEA-COMP:9863"/>
        <dbReference type="Rhea" id="RHEA-COMP:17914"/>
        <dbReference type="ChEBI" id="CHEBI:15378"/>
        <dbReference type="ChEBI" id="CHEBI:29999"/>
        <dbReference type="ChEBI" id="CHEBI:57273"/>
        <dbReference type="ChEBI" id="CHEBI:58189"/>
        <dbReference type="ChEBI" id="CHEBI:189632"/>
        <dbReference type="EC" id="2.4.1.221"/>
    </reaction>
    <physiologicalReaction direction="left-to-right" evidence="16">
        <dbReference type="Rhea" id="RHEA:63645"/>
    </physiologicalReaction>
</comment>
<evidence type="ECO:0000313" key="19">
    <source>
        <dbReference type="Proteomes" id="UP000000589"/>
    </source>
</evidence>
<reference evidence="22" key="2">
    <citation type="journal article" date="2010" name="Cell">
        <title>A tissue-specific atlas of mouse protein phosphorylation and expression.</title>
        <authorList>
            <person name="Huttlin E.L."/>
            <person name="Jedrychowski M.P."/>
            <person name="Elias J.E."/>
            <person name="Goswami T."/>
            <person name="Rad R."/>
            <person name="Beausoleil S.A."/>
            <person name="Villen J."/>
            <person name="Haas W."/>
            <person name="Sowa M.E."/>
            <person name="Gygi S.P."/>
        </authorList>
    </citation>
    <scope>IDENTIFICATION BY MASS SPECTROMETRY [LARGE SCALE ANALYSIS]</scope>
</reference>
<evidence type="ECO:0000256" key="11">
    <source>
        <dbReference type="ARBA" id="ARBA00023180"/>
    </source>
</evidence>
<comment type="catalytic activity">
    <reaction evidence="15">
        <text>L-threonyl-[protein] + GDP-beta-L-fucose = 3-O-(alpha-L-fucosyl)-L-threonyl-[protein] + GDP + H(+)</text>
        <dbReference type="Rhea" id="RHEA:70491"/>
        <dbReference type="Rhea" id="RHEA-COMP:11060"/>
        <dbReference type="Rhea" id="RHEA-COMP:17915"/>
        <dbReference type="ChEBI" id="CHEBI:15378"/>
        <dbReference type="ChEBI" id="CHEBI:30013"/>
        <dbReference type="ChEBI" id="CHEBI:57273"/>
        <dbReference type="ChEBI" id="CHEBI:58189"/>
        <dbReference type="ChEBI" id="CHEBI:189631"/>
        <dbReference type="EC" id="2.4.1.221"/>
    </reaction>
    <physiologicalReaction direction="left-to-right" evidence="15">
        <dbReference type="Rhea" id="RHEA:70492"/>
    </physiologicalReaction>
</comment>
<dbReference type="SMR" id="E9Q686"/>
<evidence type="ECO:0000256" key="9">
    <source>
        <dbReference type="ARBA" id="ARBA00022976"/>
    </source>
</evidence>
<protein>
    <recommendedName>
        <fullName evidence="5">GDP-fucose protein O-fucosyltransferase 1</fullName>
        <ecNumber evidence="4">2.4.1.221</ecNumber>
    </recommendedName>
    <alternativeName>
        <fullName evidence="14">Peptide-O-fucosyltransferase 1</fullName>
    </alternativeName>
</protein>
<keyword evidence="13" id="KW-0119">Carbohydrate metabolism</keyword>
<dbReference type="Gene3D" id="3.40.50.11350">
    <property type="match status" value="1"/>
</dbReference>
<reference evidence="17" key="5">
    <citation type="submission" date="2025-09" db="UniProtKB">
        <authorList>
            <consortium name="Ensembl"/>
        </authorList>
    </citation>
    <scope>IDENTIFICATION</scope>
    <source>
        <strain evidence="17">C57BL/6J</strain>
    </source>
</reference>
<keyword evidence="9" id="KW-0914">Notch signaling pathway</keyword>
<evidence type="ECO:0000256" key="3">
    <source>
        <dbReference type="ARBA" id="ARBA00010626"/>
    </source>
</evidence>
<keyword evidence="19" id="KW-1185">Reference proteome</keyword>
<evidence type="ECO:0000256" key="16">
    <source>
        <dbReference type="ARBA" id="ARBA00048647"/>
    </source>
</evidence>
<dbReference type="AlphaFoldDB" id="E9Q686"/>
<dbReference type="Bgee" id="ENSMUSG00000046020">
    <property type="expression patterns" value="Expressed in epithelium of small intestine and 216 other cell types or tissues"/>
</dbReference>
<accession>E9Q686</accession>
<evidence type="ECO:0000313" key="18">
    <source>
        <dbReference type="MGI" id="MGI:2153207"/>
    </source>
</evidence>
<evidence type="ECO:0000256" key="7">
    <source>
        <dbReference type="ARBA" id="ARBA00022679"/>
    </source>
</evidence>
<reference evidence="17 19" key="1">
    <citation type="journal article" date="2009" name="PLoS Biol.">
        <title>Lineage-specific biology revealed by a finished genome assembly of the mouse.</title>
        <authorList>
            <consortium name="Mouse Genome Sequencing Consortium"/>
            <person name="Church D.M."/>
            <person name="Goodstadt L."/>
            <person name="Hillier L.W."/>
            <person name="Zody M.C."/>
            <person name="Goldstein S."/>
            <person name="She X."/>
            <person name="Bult C.J."/>
            <person name="Agarwala R."/>
            <person name="Cherry J.L."/>
            <person name="DiCuccio M."/>
            <person name="Hlavina W."/>
            <person name="Kapustin Y."/>
            <person name="Meric P."/>
            <person name="Maglott D."/>
            <person name="Birtle Z."/>
            <person name="Marques A.C."/>
            <person name="Graves T."/>
            <person name="Zhou S."/>
            <person name="Teague B."/>
            <person name="Potamousis K."/>
            <person name="Churas C."/>
            <person name="Place M."/>
            <person name="Herschleb J."/>
            <person name="Runnheim R."/>
            <person name="Forrest D."/>
            <person name="Amos-Landgraf J."/>
            <person name="Schwartz D.C."/>
            <person name="Cheng Z."/>
            <person name="Lindblad-Toh K."/>
            <person name="Eichler E.E."/>
            <person name="Ponting C.P."/>
        </authorList>
    </citation>
    <scope>NUCLEOTIDE SEQUENCE [LARGE SCALE GENOMIC DNA]</scope>
    <source>
        <strain evidence="17 19">C57BL/6J</strain>
    </source>
</reference>